<dbReference type="EMBL" id="CAJHJT010000001">
    <property type="protein sequence ID" value="CAD6992134.1"/>
    <property type="molecule type" value="Genomic_DNA"/>
</dbReference>
<accession>A0A811TZ61</accession>
<protein>
    <submittedName>
        <fullName evidence="1">(Mediterranean fruit fly) hypothetical protein</fullName>
    </submittedName>
</protein>
<comment type="caution">
    <text evidence="1">The sequence shown here is derived from an EMBL/GenBank/DDBJ whole genome shotgun (WGS) entry which is preliminary data.</text>
</comment>
<reference evidence="1" key="1">
    <citation type="submission" date="2020-11" db="EMBL/GenBank/DDBJ databases">
        <authorList>
            <person name="Whitehead M."/>
        </authorList>
    </citation>
    <scope>NUCLEOTIDE SEQUENCE</scope>
    <source>
        <strain evidence="1">EGII</strain>
    </source>
</reference>
<dbReference type="AlphaFoldDB" id="A0A811TZ61"/>
<name>A0A811TZ61_CERCA</name>
<keyword evidence="2" id="KW-1185">Reference proteome</keyword>
<organism evidence="1 2">
    <name type="scientific">Ceratitis capitata</name>
    <name type="common">Mediterranean fruit fly</name>
    <name type="synonym">Tephritis capitata</name>
    <dbReference type="NCBI Taxonomy" id="7213"/>
    <lineage>
        <taxon>Eukaryota</taxon>
        <taxon>Metazoa</taxon>
        <taxon>Ecdysozoa</taxon>
        <taxon>Arthropoda</taxon>
        <taxon>Hexapoda</taxon>
        <taxon>Insecta</taxon>
        <taxon>Pterygota</taxon>
        <taxon>Neoptera</taxon>
        <taxon>Endopterygota</taxon>
        <taxon>Diptera</taxon>
        <taxon>Brachycera</taxon>
        <taxon>Muscomorpha</taxon>
        <taxon>Tephritoidea</taxon>
        <taxon>Tephritidae</taxon>
        <taxon>Ceratitis</taxon>
        <taxon>Ceratitis</taxon>
    </lineage>
</organism>
<dbReference type="Proteomes" id="UP000606786">
    <property type="component" value="Unassembled WGS sequence"/>
</dbReference>
<proteinExistence type="predicted"/>
<evidence type="ECO:0000313" key="1">
    <source>
        <dbReference type="EMBL" id="CAD6992134.1"/>
    </source>
</evidence>
<sequence length="72" mass="8211">MSNGCCRRRRLAVLVDDDKGVIELTALSLQAQSVRSKYFYADLTLSTALDWFMAYGCWFWSGRAPRGTKRSN</sequence>
<gene>
    <name evidence="1" type="ORF">CCAP1982_LOCUS1013</name>
</gene>
<evidence type="ECO:0000313" key="2">
    <source>
        <dbReference type="Proteomes" id="UP000606786"/>
    </source>
</evidence>